<accession>A0A437JAD4</accession>
<evidence type="ECO:0000313" key="2">
    <source>
        <dbReference type="Proteomes" id="UP000282977"/>
    </source>
</evidence>
<proteinExistence type="predicted"/>
<dbReference type="SUPFAM" id="SSF51182">
    <property type="entry name" value="RmlC-like cupins"/>
    <property type="match status" value="2"/>
</dbReference>
<dbReference type="EMBL" id="RZUL01000002">
    <property type="protein sequence ID" value="RVT42343.1"/>
    <property type="molecule type" value="Genomic_DNA"/>
</dbReference>
<dbReference type="Proteomes" id="UP000282977">
    <property type="component" value="Unassembled WGS sequence"/>
</dbReference>
<name>A0A437JAD4_9SPHN</name>
<dbReference type="RefSeq" id="WP_127690519.1">
    <property type="nucleotide sequence ID" value="NZ_RZUL01000002.1"/>
</dbReference>
<sequence length="286" mass="31331">MRIRHIADAPTSGASAHRAGGISFVHLMEGDEGAPDNFALTIVDIADGYVTPRHRHNFEQLRIMLDGNFEFGPDLKQEPGSVGYFCEGTYYTQRGVGSSKTLLLQVAGASGAGYLSQALMRKTIEALQQRGTFSNGVFTWEEDGKRHNKDGYEAAWEAANGRTIAYSAPRYNAPILMNPDHFGFVSLTPGVDRKFLGRFNERGLDVAQLRMAAGTRYRIDATDQPILLYALSGAGNLADSQWFTGSTTWAERGDVLELAAEDDALFYMIGLPVFDQASVSFDKRAA</sequence>
<gene>
    <name evidence="1" type="ORF">ENE74_09120</name>
</gene>
<keyword evidence="2" id="KW-1185">Reference proteome</keyword>
<reference evidence="1 2" key="1">
    <citation type="submission" date="2019-01" db="EMBL/GenBank/DDBJ databases">
        <authorList>
            <person name="Chen W.-M."/>
        </authorList>
    </citation>
    <scope>NUCLEOTIDE SEQUENCE [LARGE SCALE GENOMIC DNA]</scope>
    <source>
        <strain evidence="1 2">TLA-22</strain>
    </source>
</reference>
<dbReference type="OrthoDB" id="7376579at2"/>
<evidence type="ECO:0000313" key="1">
    <source>
        <dbReference type="EMBL" id="RVT42343.1"/>
    </source>
</evidence>
<dbReference type="Gene3D" id="2.60.120.10">
    <property type="entry name" value="Jelly Rolls"/>
    <property type="match status" value="1"/>
</dbReference>
<organism evidence="1 2">
    <name type="scientific">Sphingobium algorifonticola</name>
    <dbReference type="NCBI Taxonomy" id="2008318"/>
    <lineage>
        <taxon>Bacteria</taxon>
        <taxon>Pseudomonadati</taxon>
        <taxon>Pseudomonadota</taxon>
        <taxon>Alphaproteobacteria</taxon>
        <taxon>Sphingomonadales</taxon>
        <taxon>Sphingomonadaceae</taxon>
        <taxon>Sphingobium</taxon>
    </lineage>
</organism>
<protein>
    <submittedName>
        <fullName evidence="1">Uncharacterized protein</fullName>
    </submittedName>
</protein>
<dbReference type="InterPro" id="IPR014710">
    <property type="entry name" value="RmlC-like_jellyroll"/>
</dbReference>
<dbReference type="AlphaFoldDB" id="A0A437JAD4"/>
<comment type="caution">
    <text evidence="1">The sequence shown here is derived from an EMBL/GenBank/DDBJ whole genome shotgun (WGS) entry which is preliminary data.</text>
</comment>
<dbReference type="InterPro" id="IPR011051">
    <property type="entry name" value="RmlC_Cupin_sf"/>
</dbReference>